<evidence type="ECO:0000313" key="2">
    <source>
        <dbReference type="Proteomes" id="UP000480222"/>
    </source>
</evidence>
<dbReference type="Proteomes" id="UP000480222">
    <property type="component" value="Unassembled WGS sequence"/>
</dbReference>
<proteinExistence type="predicted"/>
<dbReference type="AlphaFoldDB" id="A0A679LU04"/>
<protein>
    <recommendedName>
        <fullName evidence="3">FCS-type domain-containing protein</fullName>
    </recommendedName>
</protein>
<dbReference type="KEGG" id="cdip:ERS451417_01225"/>
<sequence length="113" mass="12666">MIWRMPTKRIPTCAWCGKELNSNGRGRPKKFCSQSCRQRAYEQRHGSGAKTALPEGAVVLVPEKVENLRDALYELRCSAEDIATAADEGISVEDMKELCAELVSLAKKIERLR</sequence>
<evidence type="ECO:0000313" key="1">
    <source>
        <dbReference type="EMBL" id="CAB0604233.1"/>
    </source>
</evidence>
<gene>
    <name evidence="1" type="ORF">CIP107547_01412</name>
</gene>
<name>A0A679LU04_CORDP</name>
<evidence type="ECO:0008006" key="3">
    <source>
        <dbReference type="Google" id="ProtNLM"/>
    </source>
</evidence>
<dbReference type="EMBL" id="CADDAV010000016">
    <property type="protein sequence ID" value="CAB0604233.1"/>
    <property type="molecule type" value="Genomic_DNA"/>
</dbReference>
<reference evidence="1 2" key="1">
    <citation type="submission" date="2020-02" db="EMBL/GenBank/DDBJ databases">
        <authorList>
            <person name="Brisse S."/>
        </authorList>
    </citation>
    <scope>NUCLEOTIDE SEQUENCE [LARGE SCALE GENOMIC DNA]</scope>
    <source>
        <strain evidence="1">CIP107547</strain>
    </source>
</reference>
<accession>A0A679LU04</accession>
<organism evidence="1 2">
    <name type="scientific">Corynebacterium diphtheriae</name>
    <dbReference type="NCBI Taxonomy" id="1717"/>
    <lineage>
        <taxon>Bacteria</taxon>
        <taxon>Bacillati</taxon>
        <taxon>Actinomycetota</taxon>
        <taxon>Actinomycetes</taxon>
        <taxon>Mycobacteriales</taxon>
        <taxon>Corynebacteriaceae</taxon>
        <taxon>Corynebacterium</taxon>
    </lineage>
</organism>
<comment type="caution">
    <text evidence="1">The sequence shown here is derived from an EMBL/GenBank/DDBJ whole genome shotgun (WGS) entry which is preliminary data.</text>
</comment>